<dbReference type="InterPro" id="IPR001789">
    <property type="entry name" value="Sig_transdc_resp-reg_receiver"/>
</dbReference>
<evidence type="ECO:0000256" key="2">
    <source>
        <dbReference type="ARBA" id="ARBA00023125"/>
    </source>
</evidence>
<organism evidence="6">
    <name type="scientific">Caulobacter sp. 73W</name>
    <dbReference type="NCBI Taxonomy" id="3161137"/>
    <lineage>
        <taxon>Bacteria</taxon>
        <taxon>Pseudomonadati</taxon>
        <taxon>Pseudomonadota</taxon>
        <taxon>Alphaproteobacteria</taxon>
        <taxon>Caulobacterales</taxon>
        <taxon>Caulobacteraceae</taxon>
        <taxon>Caulobacter</taxon>
    </lineage>
</organism>
<dbReference type="InterPro" id="IPR000792">
    <property type="entry name" value="Tscrpt_reg_LuxR_C"/>
</dbReference>
<dbReference type="GO" id="GO:0006355">
    <property type="term" value="P:regulation of DNA-templated transcription"/>
    <property type="evidence" value="ECO:0007669"/>
    <property type="project" value="InterPro"/>
</dbReference>
<gene>
    <name evidence="6" type="ORF">ABOZ73_09375</name>
</gene>
<evidence type="ECO:0000256" key="1">
    <source>
        <dbReference type="ARBA" id="ARBA00022553"/>
    </source>
</evidence>
<feature type="modified residue" description="4-aspartylphosphate" evidence="3">
    <location>
        <position position="61"/>
    </location>
</feature>
<dbReference type="CDD" id="cd17535">
    <property type="entry name" value="REC_NarL-like"/>
    <property type="match status" value="1"/>
</dbReference>
<reference evidence="6" key="1">
    <citation type="submission" date="2024-06" db="EMBL/GenBank/DDBJ databases">
        <title>Caulobacter inopinatus, sp. nov.</title>
        <authorList>
            <person name="Donachie S.P."/>
        </authorList>
    </citation>
    <scope>NUCLEOTIDE SEQUENCE</scope>
    <source>
        <strain evidence="6">73W</strain>
    </source>
</reference>
<dbReference type="AlphaFoldDB" id="A0AB39KMT3"/>
<proteinExistence type="predicted"/>
<dbReference type="SUPFAM" id="SSF46894">
    <property type="entry name" value="C-terminal effector domain of the bipartite response regulators"/>
    <property type="match status" value="1"/>
</dbReference>
<feature type="domain" description="HTH luxR-type" evidence="4">
    <location>
        <begin position="151"/>
        <end position="216"/>
    </location>
</feature>
<evidence type="ECO:0000259" key="4">
    <source>
        <dbReference type="PROSITE" id="PS50043"/>
    </source>
</evidence>
<evidence type="ECO:0000313" key="6">
    <source>
        <dbReference type="EMBL" id="XDO95042.1"/>
    </source>
</evidence>
<evidence type="ECO:0000256" key="3">
    <source>
        <dbReference type="PROSITE-ProRule" id="PRU00169"/>
    </source>
</evidence>
<dbReference type="Gene3D" id="3.40.50.2300">
    <property type="match status" value="1"/>
</dbReference>
<protein>
    <submittedName>
        <fullName evidence="6">Response regulator transcription factor</fullName>
    </submittedName>
</protein>
<dbReference type="GO" id="GO:0003677">
    <property type="term" value="F:DNA binding"/>
    <property type="evidence" value="ECO:0007669"/>
    <property type="project" value="UniProtKB-KW"/>
</dbReference>
<name>A0AB39KMT3_9CAUL</name>
<dbReference type="PANTHER" id="PTHR43214">
    <property type="entry name" value="TWO-COMPONENT RESPONSE REGULATOR"/>
    <property type="match status" value="1"/>
</dbReference>
<sequence length="218" mass="23604">MPNPDSTQRLKGLVVEDQSATREWLVGALDQAFDIEIVAVDDLRGARESLQWRTPDVALVDIGLPDGSGVDLVRELTREHPAATPIVTTIFDDDAHLFDAIAAGAQGYLLKDQDTAAFVEALKRIGRGEPPLSPSIARRMLEHFRAAPPVSSEDLEPLTPRETEVLALLGRGLRVGEAARVLGISDHTVAGYVKTVYRKLNIASRAEAALEAARRGLV</sequence>
<dbReference type="GO" id="GO:0000160">
    <property type="term" value="P:phosphorelay signal transduction system"/>
    <property type="evidence" value="ECO:0007669"/>
    <property type="project" value="InterPro"/>
</dbReference>
<dbReference type="CDD" id="cd06170">
    <property type="entry name" value="LuxR_C_like"/>
    <property type="match status" value="1"/>
</dbReference>
<dbReference type="Pfam" id="PF00072">
    <property type="entry name" value="Response_reg"/>
    <property type="match status" value="1"/>
</dbReference>
<dbReference type="PROSITE" id="PS50110">
    <property type="entry name" value="RESPONSE_REGULATORY"/>
    <property type="match status" value="1"/>
</dbReference>
<dbReference type="InterPro" id="IPR058245">
    <property type="entry name" value="NreC/VraR/RcsB-like_REC"/>
</dbReference>
<keyword evidence="2" id="KW-0238">DNA-binding</keyword>
<evidence type="ECO:0000259" key="5">
    <source>
        <dbReference type="PROSITE" id="PS50110"/>
    </source>
</evidence>
<dbReference type="EMBL" id="CP158375">
    <property type="protein sequence ID" value="XDO95042.1"/>
    <property type="molecule type" value="Genomic_DNA"/>
</dbReference>
<dbReference type="PROSITE" id="PS50043">
    <property type="entry name" value="HTH_LUXR_2"/>
    <property type="match status" value="1"/>
</dbReference>
<dbReference type="InterPro" id="IPR016032">
    <property type="entry name" value="Sig_transdc_resp-reg_C-effctor"/>
</dbReference>
<accession>A0AB39KMT3</accession>
<dbReference type="RefSeq" id="WP_369057897.1">
    <property type="nucleotide sequence ID" value="NZ_CP158375.1"/>
</dbReference>
<dbReference type="InterPro" id="IPR039420">
    <property type="entry name" value="WalR-like"/>
</dbReference>
<dbReference type="PANTHER" id="PTHR43214:SF42">
    <property type="entry name" value="TRANSCRIPTIONAL REGULATORY PROTEIN DESR"/>
    <property type="match status" value="1"/>
</dbReference>
<dbReference type="SMART" id="SM00421">
    <property type="entry name" value="HTH_LUXR"/>
    <property type="match status" value="1"/>
</dbReference>
<feature type="domain" description="Response regulatory" evidence="5">
    <location>
        <begin position="11"/>
        <end position="126"/>
    </location>
</feature>
<dbReference type="SMART" id="SM00448">
    <property type="entry name" value="REC"/>
    <property type="match status" value="1"/>
</dbReference>
<dbReference type="InterPro" id="IPR011006">
    <property type="entry name" value="CheY-like_superfamily"/>
</dbReference>
<dbReference type="PRINTS" id="PR00038">
    <property type="entry name" value="HTHLUXR"/>
</dbReference>
<dbReference type="Pfam" id="PF00196">
    <property type="entry name" value="GerE"/>
    <property type="match status" value="1"/>
</dbReference>
<keyword evidence="1 3" id="KW-0597">Phosphoprotein</keyword>
<dbReference type="SUPFAM" id="SSF52172">
    <property type="entry name" value="CheY-like"/>
    <property type="match status" value="1"/>
</dbReference>